<dbReference type="EMBL" id="CQPA01000039">
    <property type="protein sequence ID" value="CNU85387.1"/>
    <property type="molecule type" value="Genomic_DNA"/>
</dbReference>
<protein>
    <submittedName>
        <fullName evidence="1">Uncharacterized protein</fullName>
    </submittedName>
</protein>
<evidence type="ECO:0000313" key="2">
    <source>
        <dbReference type="Proteomes" id="UP000041314"/>
    </source>
</evidence>
<organism evidence="1 2">
    <name type="scientific">Salmonella enterica subsp. enterica serovar Bovismorbificans</name>
    <dbReference type="NCBI Taxonomy" id="58097"/>
    <lineage>
        <taxon>Bacteria</taxon>
        <taxon>Pseudomonadati</taxon>
        <taxon>Pseudomonadota</taxon>
        <taxon>Gammaproteobacteria</taxon>
        <taxon>Enterobacterales</taxon>
        <taxon>Enterobacteriaceae</taxon>
        <taxon>Salmonella</taxon>
    </lineage>
</organism>
<accession>A0A655DUB3</accession>
<dbReference type="AlphaFoldDB" id="A0A655DUB3"/>
<name>A0A655DUB3_SALET</name>
<dbReference type="Proteomes" id="UP000041314">
    <property type="component" value="Unassembled WGS sequence"/>
</dbReference>
<proteinExistence type="predicted"/>
<sequence length="51" mass="6282">MFRIGKIVFDERMAEIERSGPWIGAVTFFRYRQRNNFYLRLSQLLDRRLNT</sequence>
<reference evidence="1 2" key="1">
    <citation type="submission" date="2015-03" db="EMBL/GenBank/DDBJ databases">
        <authorList>
            <consortium name="Pathogen Informatics"/>
        </authorList>
    </citation>
    <scope>NUCLEOTIDE SEQUENCE [LARGE SCALE GENOMIC DNA]</scope>
    <source>
        <strain evidence="1 2">A1104</strain>
    </source>
</reference>
<evidence type="ECO:0000313" key="1">
    <source>
        <dbReference type="EMBL" id="CNU85387.1"/>
    </source>
</evidence>
<gene>
    <name evidence="1" type="ORF">ERS008198_03721</name>
</gene>